<evidence type="ECO:0000256" key="4">
    <source>
        <dbReference type="ARBA" id="ARBA00022553"/>
    </source>
</evidence>
<keyword evidence="4" id="KW-0597">Phosphoprotein</keyword>
<dbReference type="PANTHER" id="PTHR45527:SF1">
    <property type="entry name" value="FATTY ACID SYNTHASE"/>
    <property type="match status" value="1"/>
</dbReference>
<dbReference type="Pfam" id="PF00501">
    <property type="entry name" value="AMP-binding"/>
    <property type="match status" value="1"/>
</dbReference>
<dbReference type="KEGG" id="stac:ABII15_38830"/>
<dbReference type="SUPFAM" id="SSF47336">
    <property type="entry name" value="ACP-like"/>
    <property type="match status" value="1"/>
</dbReference>
<name>A0AAU8J647_9ACTN</name>
<evidence type="ECO:0000256" key="1">
    <source>
        <dbReference type="ARBA" id="ARBA00001957"/>
    </source>
</evidence>
<dbReference type="InterPro" id="IPR006162">
    <property type="entry name" value="Ppantetheine_attach_site"/>
</dbReference>
<keyword evidence="6" id="KW-0614">Plasmid</keyword>
<accession>A0AAU8J647</accession>
<geneLocation type="plasmid" evidence="6">
    <name>punmamed1</name>
</geneLocation>
<dbReference type="InterPro" id="IPR000873">
    <property type="entry name" value="AMP-dep_synth/lig_dom"/>
</dbReference>
<comment type="similarity">
    <text evidence="2">Belongs to the ATP-dependent AMP-binding enzyme family.</text>
</comment>
<organism evidence="6">
    <name type="scientific">Streptomyces tabacisoli</name>
    <dbReference type="NCBI Taxonomy" id="3156398"/>
    <lineage>
        <taxon>Bacteria</taxon>
        <taxon>Bacillati</taxon>
        <taxon>Actinomycetota</taxon>
        <taxon>Actinomycetes</taxon>
        <taxon>Kitasatosporales</taxon>
        <taxon>Streptomycetaceae</taxon>
        <taxon>Streptomyces</taxon>
    </lineage>
</organism>
<dbReference type="Pfam" id="PF00668">
    <property type="entry name" value="Condensation"/>
    <property type="match status" value="1"/>
</dbReference>
<feature type="domain" description="Carrier" evidence="5">
    <location>
        <begin position="972"/>
        <end position="1047"/>
    </location>
</feature>
<dbReference type="Gene3D" id="3.30.559.10">
    <property type="entry name" value="Chloramphenicol acetyltransferase-like domain"/>
    <property type="match status" value="1"/>
</dbReference>
<dbReference type="GO" id="GO:0031177">
    <property type="term" value="F:phosphopantetheine binding"/>
    <property type="evidence" value="ECO:0007669"/>
    <property type="project" value="TreeGrafter"/>
</dbReference>
<dbReference type="Gene3D" id="3.40.50.1820">
    <property type="entry name" value="alpha/beta hydrolase"/>
    <property type="match status" value="1"/>
</dbReference>
<evidence type="ECO:0000256" key="3">
    <source>
        <dbReference type="ARBA" id="ARBA00022450"/>
    </source>
</evidence>
<dbReference type="Gene3D" id="3.40.50.12780">
    <property type="entry name" value="N-terminal domain of ligase-like"/>
    <property type="match status" value="1"/>
</dbReference>
<dbReference type="Pfam" id="PF00550">
    <property type="entry name" value="PP-binding"/>
    <property type="match status" value="1"/>
</dbReference>
<keyword evidence="3" id="KW-0596">Phosphopantetheine</keyword>
<dbReference type="InterPro" id="IPR045851">
    <property type="entry name" value="AMP-bd_C_sf"/>
</dbReference>
<proteinExistence type="inferred from homology"/>
<reference evidence="6" key="1">
    <citation type="submission" date="2024-06" db="EMBL/GenBank/DDBJ databases">
        <title>Streptomyces sp. strain HUAS MG91 genome sequences.</title>
        <authorList>
            <person name="Mo P."/>
        </authorList>
    </citation>
    <scope>NUCLEOTIDE SEQUENCE</scope>
    <source>
        <strain evidence="6">HUAS MG91</strain>
        <plasmid evidence="6">punmamed1</plasmid>
    </source>
</reference>
<dbReference type="SUPFAM" id="SSF52777">
    <property type="entry name" value="CoA-dependent acyltransferases"/>
    <property type="match status" value="2"/>
</dbReference>
<dbReference type="InterPro" id="IPR023213">
    <property type="entry name" value="CAT-like_dom_sf"/>
</dbReference>
<dbReference type="InterPro" id="IPR009081">
    <property type="entry name" value="PP-bd_ACP"/>
</dbReference>
<dbReference type="PROSITE" id="PS00012">
    <property type="entry name" value="PHOSPHOPANTETHEINE"/>
    <property type="match status" value="1"/>
</dbReference>
<dbReference type="PROSITE" id="PS50075">
    <property type="entry name" value="CARRIER"/>
    <property type="match status" value="1"/>
</dbReference>
<dbReference type="Pfam" id="PF13193">
    <property type="entry name" value="AMP-binding_C"/>
    <property type="match status" value="1"/>
</dbReference>
<sequence>MRSFGASSAHKGMWRAQEMAPDTPNHALTMWDVDGDLDREAIGSAFLHVMGEAEVLRVTFSDDGEGLRLVPRELGDWRPFALDLSAEADPEQAARDALAELVRQPFDLGRDLLFRLGAVKLSDTRHLLVIAYHHLISDGFGAGGLLSRRLAEVYTALVRGEPVPELEHPWDTASFAAEATDYLVSEKFTEDSAFWRDYLKDAPAPAQLPRVALGDEQRAALSEPLGSADRWSEVAETIGMASRTLTVPRAEADTWTETAQNLGLWMSQLVTAATAVYLRHRCEHPEFLLSLAVGNRIGVASRTPGLAVNVVPVRAKVGLDASFADIAEALVDDTYEIFDHTACHYSDIQRAAGTPLSDRGSYGAVVNVVEFVERLTFGDSPARYCGATTGTFEELSIGVYTDGSPDSDLYIRLDAPARLYDRAELRFIGEELIAHLRAVLAAGDKPVGTLDVLAGEHRDRVLAAAHGTRTPQSCLTVPELFTRRAEADPDAVALVDADDQVSYGELAARSDRIARALRGRGVAPETVVAVALPRSAELAAALLGVAKAGGAYLPVDPAAPVDRITARIGDTEARVLLTDAATAERLAADSGAPVTTVEALLSEGAADTPAVTAAPRADNLLAVLPDSATSGTDGAVALTHRNLARLTQDAPWCTADGTTVLWHTAHTSDALALDLWAPLLAGGRVVVAPGGDLDADALTAARAAHGITTVWLPASWFSAIAAERPEALAGLREVVTGGDRVPAAALRRVREACPELTVVHGHGPAESTLYAACHRLAAGEPLPDASTIGHPLDNTSLHVLGPGLNPLPAGVTGELYVAGTGLARGYAGRAAATAEHFVACPFGPAGAVMHRTGDRVRRREDGRLEYVARADRRERPAEVEEVLSEHAHLAQSVVLVTADGSGGRQRLVAYVVPAAGRTVETDELRRFAAGRLPESRVPSVFTVLDRLPLTAGGRVDLAALPEPASAEDTYRAPRNDIERTLAKAFAEVLELERVGIDDDFFDLGGNSLRAIRLVGLIRSELKQEVTIRRLFAARTVTGLSDMWKDLGQARRPGLRRRTREGAVL</sequence>
<dbReference type="GO" id="GO:0044550">
    <property type="term" value="P:secondary metabolite biosynthetic process"/>
    <property type="evidence" value="ECO:0007669"/>
    <property type="project" value="TreeGrafter"/>
</dbReference>
<dbReference type="GO" id="GO:0003824">
    <property type="term" value="F:catalytic activity"/>
    <property type="evidence" value="ECO:0007669"/>
    <property type="project" value="InterPro"/>
</dbReference>
<dbReference type="GO" id="GO:0072330">
    <property type="term" value="P:monocarboxylic acid biosynthetic process"/>
    <property type="evidence" value="ECO:0007669"/>
    <property type="project" value="UniProtKB-ARBA"/>
</dbReference>
<gene>
    <name evidence="6" type="ORF">ABII15_38830</name>
</gene>
<evidence type="ECO:0000256" key="2">
    <source>
        <dbReference type="ARBA" id="ARBA00006432"/>
    </source>
</evidence>
<dbReference type="Gene3D" id="3.30.559.30">
    <property type="entry name" value="Nonribosomal peptide synthetase, condensation domain"/>
    <property type="match status" value="1"/>
</dbReference>
<dbReference type="FunFam" id="1.10.1200.10:FF:000016">
    <property type="entry name" value="Non-ribosomal peptide synthase"/>
    <property type="match status" value="1"/>
</dbReference>
<evidence type="ECO:0000259" key="5">
    <source>
        <dbReference type="PROSITE" id="PS50075"/>
    </source>
</evidence>
<protein>
    <submittedName>
        <fullName evidence="6">AMP-binding protein</fullName>
    </submittedName>
</protein>
<dbReference type="RefSeq" id="WP_353947398.1">
    <property type="nucleotide sequence ID" value="NZ_CP159535.1"/>
</dbReference>
<dbReference type="InterPro" id="IPR025110">
    <property type="entry name" value="AMP-bd_C"/>
</dbReference>
<dbReference type="SUPFAM" id="SSF56801">
    <property type="entry name" value="Acetyl-CoA synthetase-like"/>
    <property type="match status" value="1"/>
</dbReference>
<dbReference type="GO" id="GO:0005737">
    <property type="term" value="C:cytoplasm"/>
    <property type="evidence" value="ECO:0007669"/>
    <property type="project" value="TreeGrafter"/>
</dbReference>
<dbReference type="PANTHER" id="PTHR45527">
    <property type="entry name" value="NONRIBOSOMAL PEPTIDE SYNTHETASE"/>
    <property type="match status" value="1"/>
</dbReference>
<dbReference type="InterPro" id="IPR001242">
    <property type="entry name" value="Condensation_dom"/>
</dbReference>
<dbReference type="EMBL" id="CP159535">
    <property type="protein sequence ID" value="XCJ75988.1"/>
    <property type="molecule type" value="Genomic_DNA"/>
</dbReference>
<dbReference type="InterPro" id="IPR042099">
    <property type="entry name" value="ANL_N_sf"/>
</dbReference>
<evidence type="ECO:0000313" key="6">
    <source>
        <dbReference type="EMBL" id="XCJ75988.1"/>
    </source>
</evidence>
<dbReference type="GO" id="GO:0043041">
    <property type="term" value="P:amino acid activation for nonribosomal peptide biosynthetic process"/>
    <property type="evidence" value="ECO:0007669"/>
    <property type="project" value="TreeGrafter"/>
</dbReference>
<dbReference type="InterPro" id="IPR036736">
    <property type="entry name" value="ACP-like_sf"/>
</dbReference>
<dbReference type="Gene3D" id="3.30.300.30">
    <property type="match status" value="1"/>
</dbReference>
<dbReference type="InterPro" id="IPR029058">
    <property type="entry name" value="AB_hydrolase_fold"/>
</dbReference>
<comment type="cofactor">
    <cofactor evidence="1">
        <name>pantetheine 4'-phosphate</name>
        <dbReference type="ChEBI" id="CHEBI:47942"/>
    </cofactor>
</comment>
<dbReference type="AlphaFoldDB" id="A0AAU8J647"/>
<dbReference type="GO" id="GO:0008610">
    <property type="term" value="P:lipid biosynthetic process"/>
    <property type="evidence" value="ECO:0007669"/>
    <property type="project" value="UniProtKB-ARBA"/>
</dbReference>